<dbReference type="Proteomes" id="UP001360953">
    <property type="component" value="Unassembled WGS sequence"/>
</dbReference>
<dbReference type="InterPro" id="IPR008144">
    <property type="entry name" value="Guanylate_kin-like_dom"/>
</dbReference>
<name>A0ABR1M6Y6_9PEZI</name>
<protein>
    <recommendedName>
        <fullName evidence="2">guanylate kinase</fullName>
        <ecNumber evidence="2">2.7.4.8</ecNumber>
    </recommendedName>
</protein>
<organism evidence="9 10">
    <name type="scientific">Phyllosticta citribraziliensis</name>
    <dbReference type="NCBI Taxonomy" id="989973"/>
    <lineage>
        <taxon>Eukaryota</taxon>
        <taxon>Fungi</taxon>
        <taxon>Dikarya</taxon>
        <taxon>Ascomycota</taxon>
        <taxon>Pezizomycotina</taxon>
        <taxon>Dothideomycetes</taxon>
        <taxon>Dothideomycetes incertae sedis</taxon>
        <taxon>Botryosphaeriales</taxon>
        <taxon>Phyllostictaceae</taxon>
        <taxon>Phyllosticta</taxon>
    </lineage>
</organism>
<dbReference type="SUPFAM" id="SSF52540">
    <property type="entry name" value="P-loop containing nucleoside triphosphate hydrolases"/>
    <property type="match status" value="1"/>
</dbReference>
<evidence type="ECO:0000313" key="9">
    <source>
        <dbReference type="EMBL" id="KAK7542266.1"/>
    </source>
</evidence>
<evidence type="ECO:0000256" key="3">
    <source>
        <dbReference type="ARBA" id="ARBA00022679"/>
    </source>
</evidence>
<dbReference type="CDD" id="cd00071">
    <property type="entry name" value="GMPK"/>
    <property type="match status" value="1"/>
</dbReference>
<gene>
    <name evidence="9" type="ORF">J3D65DRAFT_613188</name>
</gene>
<evidence type="ECO:0000256" key="6">
    <source>
        <dbReference type="ARBA" id="ARBA00022840"/>
    </source>
</evidence>
<evidence type="ECO:0000256" key="4">
    <source>
        <dbReference type="ARBA" id="ARBA00022741"/>
    </source>
</evidence>
<dbReference type="PANTHER" id="PTHR23117:SF13">
    <property type="entry name" value="GUANYLATE KINASE"/>
    <property type="match status" value="1"/>
</dbReference>
<keyword evidence="5" id="KW-0418">Kinase</keyword>
<evidence type="ECO:0000256" key="5">
    <source>
        <dbReference type="ARBA" id="ARBA00022777"/>
    </source>
</evidence>
<keyword evidence="4" id="KW-0547">Nucleotide-binding</keyword>
<dbReference type="PROSITE" id="PS00856">
    <property type="entry name" value="GUANYLATE_KINASE_1"/>
    <property type="match status" value="1"/>
</dbReference>
<dbReference type="EC" id="2.7.4.8" evidence="2"/>
<dbReference type="PROSITE" id="PS50052">
    <property type="entry name" value="GUANYLATE_KINASE_2"/>
    <property type="match status" value="1"/>
</dbReference>
<evidence type="ECO:0000313" key="10">
    <source>
        <dbReference type="Proteomes" id="UP001360953"/>
    </source>
</evidence>
<dbReference type="InterPro" id="IPR008145">
    <property type="entry name" value="GK/Ca_channel_bsu"/>
</dbReference>
<dbReference type="InterPro" id="IPR017665">
    <property type="entry name" value="Guanylate_kinase"/>
</dbReference>
<comment type="caution">
    <text evidence="9">The sequence shown here is derived from an EMBL/GenBank/DDBJ whole genome shotgun (WGS) entry which is preliminary data.</text>
</comment>
<dbReference type="EMBL" id="JBBPEH010000002">
    <property type="protein sequence ID" value="KAK7542266.1"/>
    <property type="molecule type" value="Genomic_DNA"/>
</dbReference>
<evidence type="ECO:0000256" key="1">
    <source>
        <dbReference type="ARBA" id="ARBA00005790"/>
    </source>
</evidence>
<dbReference type="SMART" id="SM00072">
    <property type="entry name" value="GuKc"/>
    <property type="match status" value="1"/>
</dbReference>
<evidence type="ECO:0000256" key="7">
    <source>
        <dbReference type="SAM" id="MobiDB-lite"/>
    </source>
</evidence>
<dbReference type="GeneID" id="92031997"/>
<comment type="similarity">
    <text evidence="1">Belongs to the guanylate kinase family.</text>
</comment>
<sequence length="293" mass="32072">MRGSLSNCSSLATSPCAGFSLFSTAATTRPYRFHSQQHKFSTTAFLTGSAHASPRSLFSPAASSTLRSSHSSTGIRVATTRSRSASTMAAANEQAKVDSRLIVISGPSGSGKSTILKKLFAEFPNRFGFSVSHTTRAPRPGEVPGRDYHYTTRDVFASMVADDAFIEHAQYGSNLYGTSLAAIEDVARADRVCILDIEMQGVKQVANNPRLPHRPRFLFLSPPSIAELEKRLRGRGTETEELLQERLKQAEVEMEFARTGGIHDKIVVNDDLERAYKEVRDWIVGEAEAQSEA</sequence>
<reference evidence="9 10" key="1">
    <citation type="submission" date="2024-04" db="EMBL/GenBank/DDBJ databases">
        <title>Phyllosticta paracitricarpa is synonymous to the EU quarantine fungus P. citricarpa based on phylogenomic analyses.</title>
        <authorList>
            <consortium name="Lawrence Berkeley National Laboratory"/>
            <person name="Van ingen-buijs V.A."/>
            <person name="Van westerhoven A.C."/>
            <person name="Haridas S."/>
            <person name="Skiadas P."/>
            <person name="Martin F."/>
            <person name="Groenewald J.Z."/>
            <person name="Crous P.W."/>
            <person name="Seidl M.F."/>
        </authorList>
    </citation>
    <scope>NUCLEOTIDE SEQUENCE [LARGE SCALE GENOMIC DNA]</scope>
    <source>
        <strain evidence="9 10">CPC 17464</strain>
    </source>
</reference>
<dbReference type="Pfam" id="PF00625">
    <property type="entry name" value="Guanylate_kin"/>
    <property type="match status" value="1"/>
</dbReference>
<keyword evidence="9" id="KW-0378">Hydrolase</keyword>
<dbReference type="GO" id="GO:0016787">
    <property type="term" value="F:hydrolase activity"/>
    <property type="evidence" value="ECO:0007669"/>
    <property type="project" value="UniProtKB-KW"/>
</dbReference>
<accession>A0ABR1M6Y6</accession>
<feature type="region of interest" description="Disordered" evidence="7">
    <location>
        <begin position="60"/>
        <end position="84"/>
    </location>
</feature>
<dbReference type="InterPro" id="IPR020590">
    <property type="entry name" value="Guanylate_kinase_CS"/>
</dbReference>
<dbReference type="RefSeq" id="XP_066658559.1">
    <property type="nucleotide sequence ID" value="XM_066799091.1"/>
</dbReference>
<feature type="domain" description="Guanylate kinase-like" evidence="8">
    <location>
        <begin position="99"/>
        <end position="284"/>
    </location>
</feature>
<dbReference type="PANTHER" id="PTHR23117">
    <property type="entry name" value="GUANYLATE KINASE-RELATED"/>
    <property type="match status" value="1"/>
</dbReference>
<keyword evidence="6" id="KW-0067">ATP-binding</keyword>
<dbReference type="NCBIfam" id="TIGR03263">
    <property type="entry name" value="guanyl_kin"/>
    <property type="match status" value="1"/>
</dbReference>
<dbReference type="Gene3D" id="3.40.50.300">
    <property type="entry name" value="P-loop containing nucleotide triphosphate hydrolases"/>
    <property type="match status" value="1"/>
</dbReference>
<keyword evidence="10" id="KW-1185">Reference proteome</keyword>
<evidence type="ECO:0000259" key="8">
    <source>
        <dbReference type="PROSITE" id="PS50052"/>
    </source>
</evidence>
<dbReference type="InterPro" id="IPR027417">
    <property type="entry name" value="P-loop_NTPase"/>
</dbReference>
<keyword evidence="3" id="KW-0808">Transferase</keyword>
<evidence type="ECO:0000256" key="2">
    <source>
        <dbReference type="ARBA" id="ARBA00012961"/>
    </source>
</evidence>
<proteinExistence type="inferred from homology"/>